<accession>A0ABW5GDI7</accession>
<name>A0ABW5GDI7_9PSEU</name>
<feature type="transmembrane region" description="Helical" evidence="1">
    <location>
        <begin position="233"/>
        <end position="252"/>
    </location>
</feature>
<comment type="caution">
    <text evidence="2">The sequence shown here is derived from an EMBL/GenBank/DDBJ whole genome shotgun (WGS) entry which is preliminary data.</text>
</comment>
<keyword evidence="3" id="KW-1185">Reference proteome</keyword>
<proteinExistence type="predicted"/>
<feature type="transmembrane region" description="Helical" evidence="1">
    <location>
        <begin position="53"/>
        <end position="72"/>
    </location>
</feature>
<keyword evidence="1" id="KW-0472">Membrane</keyword>
<feature type="transmembrane region" description="Helical" evidence="1">
    <location>
        <begin position="167"/>
        <end position="185"/>
    </location>
</feature>
<feature type="transmembrane region" description="Helical" evidence="1">
    <location>
        <begin position="93"/>
        <end position="117"/>
    </location>
</feature>
<evidence type="ECO:0000256" key="1">
    <source>
        <dbReference type="SAM" id="Phobius"/>
    </source>
</evidence>
<sequence length="257" mass="25933">MHLLAAERIKLLSTRAPWACALLALAVTAGFAALVAGGGSESKDLPTVATTQFGYRFGLAVVLTLAALTVTTEYRTGTIHTTFQAVPRRAPALVAKAAVVAGFAFALGEVAAFGSWVACLVVAPPGADLALDSAADWTILAGTGAVYALGAVAAVGVGLLIEHSAGAVAVCVLYPLAVEDLIGAIPEVGEPVHRWLPFNAATKFLSGTGGASGGRSGGNANILSDSPLPQPWALAYFAVFALVVLGAGVLSARRRDA</sequence>
<dbReference type="RefSeq" id="WP_345405992.1">
    <property type="nucleotide sequence ID" value="NZ_BAABHG010000019.1"/>
</dbReference>
<evidence type="ECO:0000313" key="2">
    <source>
        <dbReference type="EMBL" id="MFD2459168.1"/>
    </source>
</evidence>
<feature type="transmembrane region" description="Helical" evidence="1">
    <location>
        <begin position="137"/>
        <end position="160"/>
    </location>
</feature>
<keyword evidence="1" id="KW-0812">Transmembrane</keyword>
<reference evidence="3" key="1">
    <citation type="journal article" date="2019" name="Int. J. Syst. Evol. Microbiol.">
        <title>The Global Catalogue of Microorganisms (GCM) 10K type strain sequencing project: providing services to taxonomists for standard genome sequencing and annotation.</title>
        <authorList>
            <consortium name="The Broad Institute Genomics Platform"/>
            <consortium name="The Broad Institute Genome Sequencing Center for Infectious Disease"/>
            <person name="Wu L."/>
            <person name="Ma J."/>
        </authorList>
    </citation>
    <scope>NUCLEOTIDE SEQUENCE [LARGE SCALE GENOMIC DNA]</scope>
    <source>
        <strain evidence="3">CGMCC 4.7643</strain>
    </source>
</reference>
<organism evidence="2 3">
    <name type="scientific">Amycolatopsis samaneae</name>
    <dbReference type="NCBI Taxonomy" id="664691"/>
    <lineage>
        <taxon>Bacteria</taxon>
        <taxon>Bacillati</taxon>
        <taxon>Actinomycetota</taxon>
        <taxon>Actinomycetes</taxon>
        <taxon>Pseudonocardiales</taxon>
        <taxon>Pseudonocardiaceae</taxon>
        <taxon>Amycolatopsis</taxon>
    </lineage>
</organism>
<evidence type="ECO:0008006" key="4">
    <source>
        <dbReference type="Google" id="ProtNLM"/>
    </source>
</evidence>
<gene>
    <name evidence="2" type="ORF">ACFSYJ_11160</name>
</gene>
<protein>
    <recommendedName>
        <fullName evidence="4">ABC transporter permease</fullName>
    </recommendedName>
</protein>
<dbReference type="Proteomes" id="UP001597419">
    <property type="component" value="Unassembled WGS sequence"/>
</dbReference>
<evidence type="ECO:0000313" key="3">
    <source>
        <dbReference type="Proteomes" id="UP001597419"/>
    </source>
</evidence>
<keyword evidence="1" id="KW-1133">Transmembrane helix</keyword>
<dbReference type="EMBL" id="JBHUKU010000005">
    <property type="protein sequence ID" value="MFD2459168.1"/>
    <property type="molecule type" value="Genomic_DNA"/>
</dbReference>